<gene>
    <name evidence="1" type="ORF">P029_03050</name>
</gene>
<dbReference type="AlphaFoldDB" id="A0A161I5Y0"/>
<dbReference type="Proteomes" id="UP000053801">
    <property type="component" value="Chromosome"/>
</dbReference>
<reference evidence="1 2" key="1">
    <citation type="journal article" date="2013" name="Pathogens">
        <title>An Emerging Tick-Borne Disease of Humans Is Caused by a Subset of Strains with Conserved Genome Structure.</title>
        <authorList>
            <person name="Barbet A.F."/>
            <person name="Al-Khedery B."/>
            <person name="Stuen S."/>
            <person name="Granquist E.G."/>
            <person name="Felsheim R.F."/>
            <person name="Munderloh U.G."/>
        </authorList>
    </citation>
    <scope>NUCLEOTIDE SEQUENCE [LARGE SCALE GENOMIC DNA]</scope>
    <source>
        <strain evidence="1 2">Norway variant2</strain>
    </source>
</reference>
<proteinExistence type="predicted"/>
<name>A0A161I5Y0_ANAPH</name>
<accession>A0A161I5Y0</accession>
<sequence>MVVKTTFTGRCNDIATIYGRVLDIIKADITGIEVLFRGGESSISQLEGIWTYIYALIWVYIHKMEDSCFYWNLQFSAVITRRASICNKLFYP</sequence>
<organism evidence="1 2">
    <name type="scientific">Anaplasma phagocytophilum str. Norway variant2</name>
    <dbReference type="NCBI Taxonomy" id="1392507"/>
    <lineage>
        <taxon>Bacteria</taxon>
        <taxon>Pseudomonadati</taxon>
        <taxon>Pseudomonadota</taxon>
        <taxon>Alphaproteobacteria</taxon>
        <taxon>Rickettsiales</taxon>
        <taxon>Anaplasmataceae</taxon>
        <taxon>Anaplasma</taxon>
        <taxon>phagocytophilum group</taxon>
    </lineage>
</organism>
<evidence type="ECO:0000313" key="2">
    <source>
        <dbReference type="Proteomes" id="UP000053801"/>
    </source>
</evidence>
<protein>
    <submittedName>
        <fullName evidence="1">Uncharacterized protein</fullName>
    </submittedName>
</protein>
<dbReference type="EMBL" id="CP015376">
    <property type="protein sequence ID" value="ANC34333.1"/>
    <property type="molecule type" value="Genomic_DNA"/>
</dbReference>
<evidence type="ECO:0000313" key="1">
    <source>
        <dbReference type="EMBL" id="ANC34333.1"/>
    </source>
</evidence>
<reference evidence="1 2" key="2">
    <citation type="journal article" date="2014" name="Pathogens">
        <title>Comparative Genomics Identifies a Potential Marker of Human-Virulent Anaplasma phagocytophilum.</title>
        <authorList>
            <person name="Al-Khedery B."/>
            <person name="Barbet A.F."/>
        </authorList>
    </citation>
    <scope>NUCLEOTIDE SEQUENCE [LARGE SCALE GENOMIC DNA]</scope>
    <source>
        <strain evidence="1 2">Norway variant2</strain>
    </source>
</reference>